<sequence length="473" mass="51666">MENDSDSGISPDQEIDFCTFGMLIIDEIQYPPPRLPVSNILGGAGTYAAVGARLFSPPPLSKRICWVVDAGSDFPSKLTSLIQSWETSVLLRQNPSRLTTRGINTYDANEKRDFKYSTPKLRIDVSDIESHPALLLSKSFHLICSPSRCISTVTNLLQARKRLCPLTPKPIIVWEPVPDSCISSELLNLTNCLPYIDVCSPNHTELLNFFSESSTDHSDADPGNESPDTNAIEEACEQLLAAMPLQTYALVIRCGENGVYVAKNGGRSRRPSISGRVRKKRPANHARGGLTPDVDMAELFAGFDADADRGPISIDPGTSLWLPAYFESQKKGESRETSGVKSTLVSRSNSTTNKNSVLAETSIFIQDSSRVVDPTGAGNSFLGALTVALAREKALEEAVCWGSVAASFIVEQIGTPLCTKLDKVQGLKSNYGSKHSNLTGSVVEAEEETWNNDSVPERLERYLRRVQRGKIPE</sequence>
<name>A0A420H1N8_9PEZI</name>
<dbReference type="EMBL" id="MCBR01022599">
    <property type="protein sequence ID" value="RKF51370.1"/>
    <property type="molecule type" value="Genomic_DNA"/>
</dbReference>
<accession>A0A420H1N8</accession>
<feature type="compositionally biased region" description="Basic residues" evidence="1">
    <location>
        <begin position="266"/>
        <end position="284"/>
    </location>
</feature>
<feature type="region of interest" description="Disordered" evidence="1">
    <location>
        <begin position="332"/>
        <end position="351"/>
    </location>
</feature>
<dbReference type="InterPro" id="IPR029056">
    <property type="entry name" value="Ribokinase-like"/>
</dbReference>
<feature type="domain" description="Carbohydrate kinase PfkB" evidence="2">
    <location>
        <begin position="365"/>
        <end position="417"/>
    </location>
</feature>
<dbReference type="AlphaFoldDB" id="A0A420H1N8"/>
<feature type="compositionally biased region" description="Polar residues" evidence="1">
    <location>
        <begin position="339"/>
        <end position="351"/>
    </location>
</feature>
<evidence type="ECO:0000313" key="4">
    <source>
        <dbReference type="Proteomes" id="UP000285405"/>
    </source>
</evidence>
<keyword evidence="3" id="KW-0418">Kinase</keyword>
<dbReference type="Pfam" id="PF00294">
    <property type="entry name" value="PfkB"/>
    <property type="match status" value="1"/>
</dbReference>
<gene>
    <name evidence="3" type="ORF">GcC1_225024</name>
</gene>
<dbReference type="SUPFAM" id="SSF53613">
    <property type="entry name" value="Ribokinase-like"/>
    <property type="match status" value="1"/>
</dbReference>
<protein>
    <submittedName>
        <fullName evidence="3">Putative pfkb family carbohydrate kinase</fullName>
    </submittedName>
</protein>
<dbReference type="PANTHER" id="PTHR47098">
    <property type="entry name" value="PROTEIN MAK32"/>
    <property type="match status" value="1"/>
</dbReference>
<dbReference type="Gene3D" id="3.40.1190.20">
    <property type="match status" value="1"/>
</dbReference>
<proteinExistence type="predicted"/>
<evidence type="ECO:0000259" key="2">
    <source>
        <dbReference type="Pfam" id="PF00294"/>
    </source>
</evidence>
<organism evidence="3 4">
    <name type="scientific">Golovinomyces cichoracearum</name>
    <dbReference type="NCBI Taxonomy" id="62708"/>
    <lineage>
        <taxon>Eukaryota</taxon>
        <taxon>Fungi</taxon>
        <taxon>Dikarya</taxon>
        <taxon>Ascomycota</taxon>
        <taxon>Pezizomycotina</taxon>
        <taxon>Leotiomycetes</taxon>
        <taxon>Erysiphales</taxon>
        <taxon>Erysiphaceae</taxon>
        <taxon>Golovinomyces</taxon>
    </lineage>
</organism>
<dbReference type="OrthoDB" id="497927at2759"/>
<comment type="caution">
    <text evidence="3">The sequence shown here is derived from an EMBL/GenBank/DDBJ whole genome shotgun (WGS) entry which is preliminary data.</text>
</comment>
<dbReference type="PANTHER" id="PTHR47098:SF2">
    <property type="entry name" value="PROTEIN MAK32"/>
    <property type="match status" value="1"/>
</dbReference>
<dbReference type="Proteomes" id="UP000285405">
    <property type="component" value="Unassembled WGS sequence"/>
</dbReference>
<reference evidence="3 4" key="1">
    <citation type="journal article" date="2018" name="BMC Genomics">
        <title>Comparative genome analyses reveal sequence features reflecting distinct modes of host-adaptation between dicot and monocot powdery mildew.</title>
        <authorList>
            <person name="Wu Y."/>
            <person name="Ma X."/>
            <person name="Pan Z."/>
            <person name="Kale S.D."/>
            <person name="Song Y."/>
            <person name="King H."/>
            <person name="Zhang Q."/>
            <person name="Presley C."/>
            <person name="Deng X."/>
            <person name="Wei C.I."/>
            <person name="Xiao S."/>
        </authorList>
    </citation>
    <scope>NUCLEOTIDE SEQUENCE [LARGE SCALE GENOMIC DNA]</scope>
    <source>
        <strain evidence="3">UCSC1</strain>
    </source>
</reference>
<dbReference type="InterPro" id="IPR011611">
    <property type="entry name" value="PfkB_dom"/>
</dbReference>
<dbReference type="GO" id="GO:0016301">
    <property type="term" value="F:kinase activity"/>
    <property type="evidence" value="ECO:0007669"/>
    <property type="project" value="UniProtKB-KW"/>
</dbReference>
<evidence type="ECO:0000313" key="3">
    <source>
        <dbReference type="EMBL" id="RKF51370.1"/>
    </source>
</evidence>
<keyword evidence="3" id="KW-0808">Transferase</keyword>
<feature type="region of interest" description="Disordered" evidence="1">
    <location>
        <begin position="266"/>
        <end position="290"/>
    </location>
</feature>
<evidence type="ECO:0000256" key="1">
    <source>
        <dbReference type="SAM" id="MobiDB-lite"/>
    </source>
</evidence>